<evidence type="ECO:0000256" key="1">
    <source>
        <dbReference type="SAM" id="MobiDB-lite"/>
    </source>
</evidence>
<keyword evidence="2" id="KW-0812">Transmembrane</keyword>
<accession>A0ABU3W2R3</accession>
<feature type="transmembrane region" description="Helical" evidence="2">
    <location>
        <begin position="144"/>
        <end position="171"/>
    </location>
</feature>
<keyword evidence="2" id="KW-0472">Membrane</keyword>
<feature type="transmembrane region" description="Helical" evidence="2">
    <location>
        <begin position="352"/>
        <end position="372"/>
    </location>
</feature>
<feature type="transmembrane region" description="Helical" evidence="2">
    <location>
        <begin position="75"/>
        <end position="94"/>
    </location>
</feature>
<feature type="transmembrane region" description="Helical" evidence="2">
    <location>
        <begin position="283"/>
        <end position="307"/>
    </location>
</feature>
<proteinExistence type="predicted"/>
<feature type="region of interest" description="Disordered" evidence="1">
    <location>
        <begin position="584"/>
        <end position="608"/>
    </location>
</feature>
<feature type="transmembrane region" description="Helical" evidence="2">
    <location>
        <begin position="222"/>
        <end position="241"/>
    </location>
</feature>
<organism evidence="3 4">
    <name type="scientific">Marinobacter xestospongiae</name>
    <dbReference type="NCBI Taxonomy" id="994319"/>
    <lineage>
        <taxon>Bacteria</taxon>
        <taxon>Pseudomonadati</taxon>
        <taxon>Pseudomonadota</taxon>
        <taxon>Gammaproteobacteria</taxon>
        <taxon>Pseudomonadales</taxon>
        <taxon>Marinobacteraceae</taxon>
        <taxon>Marinobacter</taxon>
    </lineage>
</organism>
<evidence type="ECO:0000256" key="2">
    <source>
        <dbReference type="SAM" id="Phobius"/>
    </source>
</evidence>
<evidence type="ECO:0000313" key="4">
    <source>
        <dbReference type="Proteomes" id="UP001269819"/>
    </source>
</evidence>
<keyword evidence="2" id="KW-1133">Transmembrane helix</keyword>
<name>A0ABU3W2R3_9GAMM</name>
<gene>
    <name evidence="3" type="ORF">RYS15_19225</name>
</gene>
<reference evidence="3 4" key="1">
    <citation type="submission" date="2023-10" db="EMBL/GenBank/DDBJ databases">
        <title>Characteristics and mechanism of a salt-tolerant marine origin heterotrophic nitrifying- aerobic denitrifying bacteria Marinobacter xestospongiae HN1.</title>
        <authorList>
            <person name="Qi R."/>
        </authorList>
    </citation>
    <scope>NUCLEOTIDE SEQUENCE [LARGE SCALE GENOMIC DNA]</scope>
    <source>
        <strain evidence="3 4">HN1</strain>
    </source>
</reference>
<feature type="transmembrane region" description="Helical" evidence="2">
    <location>
        <begin position="253"/>
        <end position="271"/>
    </location>
</feature>
<comment type="caution">
    <text evidence="3">The sequence shown here is derived from an EMBL/GenBank/DDBJ whole genome shotgun (WGS) entry which is preliminary data.</text>
</comment>
<keyword evidence="4" id="KW-1185">Reference proteome</keyword>
<feature type="transmembrane region" description="Helical" evidence="2">
    <location>
        <begin position="319"/>
        <end position="340"/>
    </location>
</feature>
<protein>
    <submittedName>
        <fullName evidence="3">DUF4153 domain-containing protein</fullName>
    </submittedName>
</protein>
<feature type="transmembrane region" description="Helical" evidence="2">
    <location>
        <begin position="100"/>
        <end position="123"/>
    </location>
</feature>
<feature type="transmembrane region" description="Helical" evidence="2">
    <location>
        <begin position="12"/>
        <end position="32"/>
    </location>
</feature>
<feature type="transmembrane region" description="Helical" evidence="2">
    <location>
        <begin position="47"/>
        <end position="66"/>
    </location>
</feature>
<dbReference type="EMBL" id="JAWIIJ010000020">
    <property type="protein sequence ID" value="MDV2080824.1"/>
    <property type="molecule type" value="Genomic_DNA"/>
</dbReference>
<sequence length="608" mass="65880">MADTTNTSTGEVGRLGWILLALAQGAMLYALHLSTTKAVWPATDLRWLYGLYAVALGLPGFFYLGLERWRDRRNLWPLLGLTPVLFWVGAHIGWQDSGELGAAASLALMVFILALFLRCWCLGPDATGRVFRFERMLALSWQQCLVLALLGLFLLVFWLLLVLCAALFNAVGVSWVESLFEEAWFIHPVSALIVGWGLALIRERVTLLAAIRSVCDGLIRALLPLAALIHVLFLAALPFVGLEQVWQTGHASALMMSLTLVVLFGFNAVFTADDGRLPYPQELNRAVLIAVALLPVYSVLAAWSLSVRVEQYGLSVDRLWAAVLQVLIAGFTLGYALLLMWRRARALTAMHALNRGMALVVVLVLLAVNTPIADLRAWAASSQSERLLSGEVSGEVFDFDYLRFDLGTYGVEALQRLQAAPELADDDATLARLEASLGKESRWAPVLQVDASDMAEVAGIVTVIPQGAQVPDAILAQLVEFSPFCLHVGSDCQLVKVAGPGGELWFEMSSGAATRWLGNVFGLRDGKGVMLGEQLWIGCRDRGDARSLQPEQLSLVPGSVLLFGDGDCALQVKPTPDYLRELLPDVPPSTAESEASSRGGSVTPGSAG</sequence>
<feature type="compositionally biased region" description="Polar residues" evidence="1">
    <location>
        <begin position="590"/>
        <end position="608"/>
    </location>
</feature>
<evidence type="ECO:0000313" key="3">
    <source>
        <dbReference type="EMBL" id="MDV2080824.1"/>
    </source>
</evidence>
<dbReference type="Proteomes" id="UP001269819">
    <property type="component" value="Unassembled WGS sequence"/>
</dbReference>
<feature type="transmembrane region" description="Helical" evidence="2">
    <location>
        <begin position="183"/>
        <end position="201"/>
    </location>
</feature>
<dbReference type="RefSeq" id="WP_316975178.1">
    <property type="nucleotide sequence ID" value="NZ_JAWIIJ010000020.1"/>
</dbReference>